<dbReference type="Gene3D" id="2.60.120.380">
    <property type="match status" value="1"/>
</dbReference>
<dbReference type="Pfam" id="PF00089">
    <property type="entry name" value="Trypsin"/>
    <property type="match status" value="1"/>
</dbReference>
<evidence type="ECO:0000313" key="7">
    <source>
        <dbReference type="Proteomes" id="UP001501195"/>
    </source>
</evidence>
<dbReference type="PRINTS" id="PR00722">
    <property type="entry name" value="CHYMOTRYPSIN"/>
</dbReference>
<dbReference type="SUPFAM" id="SSF50494">
    <property type="entry name" value="Trypsin-like serine proteases"/>
    <property type="match status" value="1"/>
</dbReference>
<dbReference type="PROSITE" id="PS50240">
    <property type="entry name" value="TRYPSIN_DOM"/>
    <property type="match status" value="1"/>
</dbReference>
<evidence type="ECO:0000259" key="5">
    <source>
        <dbReference type="PROSITE" id="PS50240"/>
    </source>
</evidence>
<keyword evidence="2" id="KW-0645">Protease</keyword>
<dbReference type="PRINTS" id="PR00313">
    <property type="entry name" value="CABNDNGRPT"/>
</dbReference>
<dbReference type="Gene3D" id="2.40.10.10">
    <property type="entry name" value="Trypsin-like serine proteases"/>
    <property type="match status" value="1"/>
</dbReference>
<dbReference type="Gene3D" id="2.150.10.10">
    <property type="entry name" value="Serralysin-like metalloprotease, C-terminal"/>
    <property type="match status" value="2"/>
</dbReference>
<gene>
    <name evidence="6" type="ORF">GCM10023225_01490</name>
</gene>
<name>A0ABP9H3Q7_9ACTN</name>
<dbReference type="InterPro" id="IPR018511">
    <property type="entry name" value="Hemolysin-typ_Ca-bd_CS"/>
</dbReference>
<dbReference type="InterPro" id="IPR033116">
    <property type="entry name" value="TRYPSIN_SER"/>
</dbReference>
<feature type="compositionally biased region" description="Pro residues" evidence="3">
    <location>
        <begin position="72"/>
        <end position="83"/>
    </location>
</feature>
<organism evidence="6 7">
    <name type="scientific">Kineococcus glutinatus</name>
    <dbReference type="NCBI Taxonomy" id="1070872"/>
    <lineage>
        <taxon>Bacteria</taxon>
        <taxon>Bacillati</taxon>
        <taxon>Actinomycetota</taxon>
        <taxon>Actinomycetes</taxon>
        <taxon>Kineosporiales</taxon>
        <taxon>Kineosporiaceae</taxon>
        <taxon>Kineococcus</taxon>
    </lineage>
</organism>
<feature type="domain" description="Peptidase S1" evidence="5">
    <location>
        <begin position="84"/>
        <end position="316"/>
    </location>
</feature>
<dbReference type="PROSITE" id="PS51318">
    <property type="entry name" value="TAT"/>
    <property type="match status" value="1"/>
</dbReference>
<dbReference type="InterPro" id="IPR011049">
    <property type="entry name" value="Serralysin-like_metalloprot_C"/>
</dbReference>
<dbReference type="PANTHER" id="PTHR24252">
    <property type="entry name" value="ACROSIN-RELATED"/>
    <property type="match status" value="1"/>
</dbReference>
<evidence type="ECO:0000256" key="4">
    <source>
        <dbReference type="SAM" id="SignalP"/>
    </source>
</evidence>
<comment type="caution">
    <text evidence="6">The sequence shown here is derived from an EMBL/GenBank/DDBJ whole genome shotgun (WGS) entry which is preliminary data.</text>
</comment>
<dbReference type="PROSITE" id="PS00330">
    <property type="entry name" value="HEMOLYSIN_CALCIUM"/>
    <property type="match status" value="1"/>
</dbReference>
<dbReference type="SMART" id="SM00020">
    <property type="entry name" value="Tryp_SPc"/>
    <property type="match status" value="1"/>
</dbReference>
<dbReference type="PROSITE" id="PS00135">
    <property type="entry name" value="TRYPSIN_SER"/>
    <property type="match status" value="1"/>
</dbReference>
<dbReference type="InterPro" id="IPR001343">
    <property type="entry name" value="Hemolysn_Ca-bd"/>
</dbReference>
<dbReference type="SUPFAM" id="SSF51120">
    <property type="entry name" value="beta-Roll"/>
    <property type="match status" value="2"/>
</dbReference>
<feature type="compositionally biased region" description="Low complexity" evidence="3">
    <location>
        <begin position="894"/>
        <end position="908"/>
    </location>
</feature>
<protein>
    <recommendedName>
        <fullName evidence="5">Peptidase S1 domain-containing protein</fullName>
    </recommendedName>
</protein>
<dbReference type="InterPro" id="IPR018114">
    <property type="entry name" value="TRYPSIN_HIS"/>
</dbReference>
<feature type="compositionally biased region" description="Gly residues" evidence="3">
    <location>
        <begin position="850"/>
        <end position="862"/>
    </location>
</feature>
<feature type="signal peptide" evidence="4">
    <location>
        <begin position="1"/>
        <end position="32"/>
    </location>
</feature>
<dbReference type="Proteomes" id="UP001501195">
    <property type="component" value="Unassembled WGS sequence"/>
</dbReference>
<dbReference type="InterPro" id="IPR043504">
    <property type="entry name" value="Peptidase_S1_PA_chymotrypsin"/>
</dbReference>
<dbReference type="InterPro" id="IPR009003">
    <property type="entry name" value="Peptidase_S1_PA"/>
</dbReference>
<evidence type="ECO:0000256" key="3">
    <source>
        <dbReference type="SAM" id="MobiDB-lite"/>
    </source>
</evidence>
<dbReference type="EMBL" id="BAABIL010000008">
    <property type="protein sequence ID" value="GAA4961570.1"/>
    <property type="molecule type" value="Genomic_DNA"/>
</dbReference>
<dbReference type="PANTHER" id="PTHR24252:SF7">
    <property type="entry name" value="HYALIN"/>
    <property type="match status" value="1"/>
</dbReference>
<dbReference type="InterPro" id="IPR001314">
    <property type="entry name" value="Peptidase_S1A"/>
</dbReference>
<evidence type="ECO:0000256" key="2">
    <source>
        <dbReference type="RuleBase" id="RU363034"/>
    </source>
</evidence>
<sequence>MAAGRRRAVPALLAGAALGAATALGPIGSASAAPPPGSDQARGVSTPGAAPGAKGADVPDVRPRTAPVKGPEVPPRPLDPPPGIVGGTTAATGAYPWFVSVQTAGGFHFCGGTLVSSTRVVTAAHCVDGGTTPANLRVKIGGNVLSNTTDGEYRNVSAIAIHPSWNAGTFANDVAVLTLSTASTKRWTRLAGPGDPTGAGQTVRAIGHGATSEGGAGSDALRQVDLPIQSDATMSSPGVYGGSFIGNVMVGAGPLAGGQDTCQGDSGGPLFVNSGSQPPLVGDTSWGTGCARPNKPGIYGELYQGPLRTFVDSNVPRPGNDTFAGAAIAGAAGLVSGSNTNATSQPGEAPGGTTPDTTVWYTWTAPESGPTTFNTANASFDTVLDVFTGGSVGALGLVATNDDTGGTLQSEVTFNATAGTTYRVRVDGFGATHGTFSLNWAQNPPANDDFAARAALSGATGKTSASNARATAQPGEPSHWTAPHASLWYAWTAPESGSARFNTRESGFDTTLAVYTGTALNALTNVTRSDDVNSTQSRVAFAATAGTTYLIAVDGYGSATGTVGLQWTVNPPANDDFAAARVIGGAHGSTSATTVRATGEPGERDYHGGAIADNSAWFSWTPSTSGPGVIRLRDVSGGLAPGIGVYTGTNVAGLTGVGEGATRADFTATAGTTYRIAVDGNGGSTGGFVLEWLIATCEGQPATIVGTGAFNGTAGNDVIIGSTAVDTVNGGGGDDRICGLAGNDVINGGPGNDRLFGQDGDDQFTVTGAASDGTDLVSGAGGSDLATYTGRTAALSLSLDGVSNDGLPGENDRLTTDVERVTGGSGPDTITGSSAANTLLGAGGNDTVFGRGGNDGINGGTGNDRLLGEDGNDRLNLVDGVSGNDRGDGGAGTDTGSLDSGDVLVNVP</sequence>
<dbReference type="PROSITE" id="PS00134">
    <property type="entry name" value="TRYPSIN_HIS"/>
    <property type="match status" value="1"/>
</dbReference>
<dbReference type="CDD" id="cd00190">
    <property type="entry name" value="Tryp_SPc"/>
    <property type="match status" value="1"/>
</dbReference>
<dbReference type="InterPro" id="IPR006311">
    <property type="entry name" value="TAT_signal"/>
</dbReference>
<evidence type="ECO:0000256" key="1">
    <source>
        <dbReference type="ARBA" id="ARBA00023157"/>
    </source>
</evidence>
<dbReference type="InterPro" id="IPR001254">
    <property type="entry name" value="Trypsin_dom"/>
</dbReference>
<feature type="region of interest" description="Disordered" evidence="3">
    <location>
        <begin position="26"/>
        <end position="85"/>
    </location>
</feature>
<evidence type="ECO:0000313" key="6">
    <source>
        <dbReference type="EMBL" id="GAA4961570.1"/>
    </source>
</evidence>
<keyword evidence="1" id="KW-1015">Disulfide bond</keyword>
<keyword evidence="4" id="KW-0732">Signal</keyword>
<feature type="chain" id="PRO_5046496648" description="Peptidase S1 domain-containing protein" evidence="4">
    <location>
        <begin position="33"/>
        <end position="908"/>
    </location>
</feature>
<proteinExistence type="predicted"/>
<keyword evidence="7" id="KW-1185">Reference proteome</keyword>
<accession>A0ABP9H3Q7</accession>
<keyword evidence="2" id="KW-0720">Serine protease</keyword>
<keyword evidence="2" id="KW-0378">Hydrolase</keyword>
<dbReference type="Pfam" id="PF00353">
    <property type="entry name" value="HemolysinCabind"/>
    <property type="match status" value="2"/>
</dbReference>
<reference evidence="7" key="1">
    <citation type="journal article" date="2019" name="Int. J. Syst. Evol. Microbiol.">
        <title>The Global Catalogue of Microorganisms (GCM) 10K type strain sequencing project: providing services to taxonomists for standard genome sequencing and annotation.</title>
        <authorList>
            <consortium name="The Broad Institute Genomics Platform"/>
            <consortium name="The Broad Institute Genome Sequencing Center for Infectious Disease"/>
            <person name="Wu L."/>
            <person name="Ma J."/>
        </authorList>
    </citation>
    <scope>NUCLEOTIDE SEQUENCE [LARGE SCALE GENOMIC DNA]</scope>
    <source>
        <strain evidence="7">JCM 18126</strain>
    </source>
</reference>
<feature type="region of interest" description="Disordered" evidence="3">
    <location>
        <begin position="850"/>
        <end position="908"/>
    </location>
</feature>